<dbReference type="AlphaFoldDB" id="A0A3S5A4S0"/>
<protein>
    <submittedName>
        <fullName evidence="1">Uncharacterized protein</fullName>
    </submittedName>
</protein>
<sequence>MINGIFLRRELSAEEERLHQRTRITEDVESTQAVRMADIEARQRDVQGAEQRIHRVQLDQERQATELTERMRQLNEWEQRVNMVNYE</sequence>
<dbReference type="Proteomes" id="UP000784294">
    <property type="component" value="Unassembled WGS sequence"/>
</dbReference>
<dbReference type="EMBL" id="CAAALY010013229">
    <property type="protein sequence ID" value="VEL11908.1"/>
    <property type="molecule type" value="Genomic_DNA"/>
</dbReference>
<keyword evidence="2" id="KW-1185">Reference proteome</keyword>
<reference evidence="1" key="1">
    <citation type="submission" date="2018-11" db="EMBL/GenBank/DDBJ databases">
        <authorList>
            <consortium name="Pathogen Informatics"/>
        </authorList>
    </citation>
    <scope>NUCLEOTIDE SEQUENCE</scope>
</reference>
<evidence type="ECO:0000313" key="1">
    <source>
        <dbReference type="EMBL" id="VEL11908.1"/>
    </source>
</evidence>
<organism evidence="1 2">
    <name type="scientific">Protopolystoma xenopodis</name>
    <dbReference type="NCBI Taxonomy" id="117903"/>
    <lineage>
        <taxon>Eukaryota</taxon>
        <taxon>Metazoa</taxon>
        <taxon>Spiralia</taxon>
        <taxon>Lophotrochozoa</taxon>
        <taxon>Platyhelminthes</taxon>
        <taxon>Monogenea</taxon>
        <taxon>Polyopisthocotylea</taxon>
        <taxon>Polystomatidea</taxon>
        <taxon>Polystomatidae</taxon>
        <taxon>Protopolystoma</taxon>
    </lineage>
</organism>
<proteinExistence type="predicted"/>
<gene>
    <name evidence="1" type="ORF">PXEA_LOCUS5348</name>
</gene>
<evidence type="ECO:0000313" key="2">
    <source>
        <dbReference type="Proteomes" id="UP000784294"/>
    </source>
</evidence>
<name>A0A3S5A4S0_9PLAT</name>
<accession>A0A3S5A4S0</accession>
<comment type="caution">
    <text evidence="1">The sequence shown here is derived from an EMBL/GenBank/DDBJ whole genome shotgun (WGS) entry which is preliminary data.</text>
</comment>